<protein>
    <submittedName>
        <fullName evidence="1">Uncharacterized protein</fullName>
    </submittedName>
</protein>
<dbReference type="EMBL" id="JABSTQ010009064">
    <property type="protein sequence ID" value="KAG0433390.1"/>
    <property type="molecule type" value="Genomic_DNA"/>
</dbReference>
<reference evidence="1 2" key="1">
    <citation type="journal article" date="2020" name="Cell">
        <title>Large-Scale Comparative Analyses of Tick Genomes Elucidate Their Genetic Diversity and Vector Capacities.</title>
        <authorList>
            <consortium name="Tick Genome and Microbiome Consortium (TIGMIC)"/>
            <person name="Jia N."/>
            <person name="Wang J."/>
            <person name="Shi W."/>
            <person name="Du L."/>
            <person name="Sun Y."/>
            <person name="Zhan W."/>
            <person name="Jiang J.F."/>
            <person name="Wang Q."/>
            <person name="Zhang B."/>
            <person name="Ji P."/>
            <person name="Bell-Sakyi L."/>
            <person name="Cui X.M."/>
            <person name="Yuan T.T."/>
            <person name="Jiang B.G."/>
            <person name="Yang W.F."/>
            <person name="Lam T.T."/>
            <person name="Chang Q.C."/>
            <person name="Ding S.J."/>
            <person name="Wang X.J."/>
            <person name="Zhu J.G."/>
            <person name="Ruan X.D."/>
            <person name="Zhao L."/>
            <person name="Wei J.T."/>
            <person name="Ye R.Z."/>
            <person name="Que T.C."/>
            <person name="Du C.H."/>
            <person name="Zhou Y.H."/>
            <person name="Cheng J.X."/>
            <person name="Dai P.F."/>
            <person name="Guo W.B."/>
            <person name="Han X.H."/>
            <person name="Huang E.J."/>
            <person name="Li L.F."/>
            <person name="Wei W."/>
            <person name="Gao Y.C."/>
            <person name="Liu J.Z."/>
            <person name="Shao H.Z."/>
            <person name="Wang X."/>
            <person name="Wang C.C."/>
            <person name="Yang T.C."/>
            <person name="Huo Q.B."/>
            <person name="Li W."/>
            <person name="Chen H.Y."/>
            <person name="Chen S.E."/>
            <person name="Zhou L.G."/>
            <person name="Ni X.B."/>
            <person name="Tian J.H."/>
            <person name="Sheng Y."/>
            <person name="Liu T."/>
            <person name="Pan Y.S."/>
            <person name="Xia L.Y."/>
            <person name="Li J."/>
            <person name="Zhao F."/>
            <person name="Cao W.C."/>
        </authorList>
    </citation>
    <scope>NUCLEOTIDE SEQUENCE [LARGE SCALE GENOMIC DNA]</scope>
    <source>
        <strain evidence="1">Iper-2018</strain>
    </source>
</reference>
<dbReference type="Proteomes" id="UP000805193">
    <property type="component" value="Unassembled WGS sequence"/>
</dbReference>
<accession>A0AC60QGN4</accession>
<evidence type="ECO:0000313" key="2">
    <source>
        <dbReference type="Proteomes" id="UP000805193"/>
    </source>
</evidence>
<gene>
    <name evidence="1" type="ORF">HPB47_019986</name>
</gene>
<name>A0AC60QGN4_IXOPE</name>
<evidence type="ECO:0000313" key="1">
    <source>
        <dbReference type="EMBL" id="KAG0433390.1"/>
    </source>
</evidence>
<feature type="non-terminal residue" evidence="1">
    <location>
        <position position="1"/>
    </location>
</feature>
<organism evidence="1 2">
    <name type="scientific">Ixodes persulcatus</name>
    <name type="common">Taiga tick</name>
    <dbReference type="NCBI Taxonomy" id="34615"/>
    <lineage>
        <taxon>Eukaryota</taxon>
        <taxon>Metazoa</taxon>
        <taxon>Ecdysozoa</taxon>
        <taxon>Arthropoda</taxon>
        <taxon>Chelicerata</taxon>
        <taxon>Arachnida</taxon>
        <taxon>Acari</taxon>
        <taxon>Parasitiformes</taxon>
        <taxon>Ixodida</taxon>
        <taxon>Ixodoidea</taxon>
        <taxon>Ixodidae</taxon>
        <taxon>Ixodinae</taxon>
        <taxon>Ixodes</taxon>
    </lineage>
</organism>
<sequence length="260" mass="29515">FPLLMSGNEEHFKKYYTLTPEKFEELHSLVEEPLTRLYVVREPLPSRSRLAMTFRRCVENAFEVMASRFRIFRRTINLVPKNADFVVMTTCVLHNLLREDFIYMSQSCADREDAYGNIKEGQWHEILEKEGSAMFVLNPLVGHNFGGSAVIVLGTMVLSNAFIAVSTVVSMHMVKSVQRRRLPAILAKVSRVVATGVPFLCPVPGQVETPGLSGRRKDSDEDQEKTTYDDAALREWYIAAQALDRVLFLVFATTYVLVCV</sequence>
<comment type="caution">
    <text evidence="1">The sequence shown here is derived from an EMBL/GenBank/DDBJ whole genome shotgun (WGS) entry which is preliminary data.</text>
</comment>
<proteinExistence type="predicted"/>
<keyword evidence="2" id="KW-1185">Reference proteome</keyword>